<dbReference type="PANTHER" id="PTHR43798:SF33">
    <property type="entry name" value="HYDROLASE, PUTATIVE (AFU_ORTHOLOGUE AFUA_2G14860)-RELATED"/>
    <property type="match status" value="1"/>
</dbReference>
<keyword evidence="3" id="KW-1185">Reference proteome</keyword>
<organism evidence="2 3">
    <name type="scientific">Microbacterium resistens</name>
    <dbReference type="NCBI Taxonomy" id="156977"/>
    <lineage>
        <taxon>Bacteria</taxon>
        <taxon>Bacillati</taxon>
        <taxon>Actinomycetota</taxon>
        <taxon>Actinomycetes</taxon>
        <taxon>Micrococcales</taxon>
        <taxon>Microbacteriaceae</taxon>
        <taxon>Microbacterium</taxon>
    </lineage>
</organism>
<dbReference type="InterPro" id="IPR050266">
    <property type="entry name" value="AB_hydrolase_sf"/>
</dbReference>
<dbReference type="InterPro" id="IPR029058">
    <property type="entry name" value="AB_hydrolase_fold"/>
</dbReference>
<dbReference type="InterPro" id="IPR000073">
    <property type="entry name" value="AB_hydrolase_1"/>
</dbReference>
<name>A0ABU1S982_9MICO</name>
<dbReference type="Pfam" id="PF00561">
    <property type="entry name" value="Abhydrolase_1"/>
    <property type="match status" value="1"/>
</dbReference>
<comment type="caution">
    <text evidence="2">The sequence shown here is derived from an EMBL/GenBank/DDBJ whole genome shotgun (WGS) entry which is preliminary data.</text>
</comment>
<gene>
    <name evidence="2" type="ORF">J2Y69_000762</name>
</gene>
<dbReference type="Gene3D" id="3.40.50.1820">
    <property type="entry name" value="alpha/beta hydrolase"/>
    <property type="match status" value="1"/>
</dbReference>
<accession>A0ABU1S982</accession>
<evidence type="ECO:0000313" key="3">
    <source>
        <dbReference type="Proteomes" id="UP001259347"/>
    </source>
</evidence>
<proteinExistence type="predicted"/>
<dbReference type="PANTHER" id="PTHR43798">
    <property type="entry name" value="MONOACYLGLYCEROL LIPASE"/>
    <property type="match status" value="1"/>
</dbReference>
<sequence length="313" mass="32908">MSDFHELTVPGDCPLSVRDYGGSGPGVLLLHGAGRNLEDWTPFAENLVADHRVVSMDFRNHGRSGSGPWTWEAVLADVDRVIVATGLIAPALVGHSLGGMVGALYAVRGGSVSGVVNLDGYGSGTPDQYVGLDPVVVQEHLRTIQEAAPMGSPDAAGPLTPDGVSAIVQAHLSQASVLGLPVALELAGVGRSLQDGPDGGLVVQPSAEDIRELVAALVEVDWMDDVFGRIESPFLIYRCEALDGVEGEALAFMEAYALGLRRDLDEISARAANVTVRYLDAHHGLVLTMPEVLAEDTRAFIAAIDARTPVPVH</sequence>
<protein>
    <submittedName>
        <fullName evidence="2">Pimeloyl-ACP methyl ester carboxylesterase</fullName>
    </submittedName>
</protein>
<dbReference type="SUPFAM" id="SSF53474">
    <property type="entry name" value="alpha/beta-Hydrolases"/>
    <property type="match status" value="1"/>
</dbReference>
<reference evidence="2 3" key="1">
    <citation type="submission" date="2023-07" db="EMBL/GenBank/DDBJ databases">
        <title>Sorghum-associated microbial communities from plants grown in Nebraska, USA.</title>
        <authorList>
            <person name="Schachtman D."/>
        </authorList>
    </citation>
    <scope>NUCLEOTIDE SEQUENCE [LARGE SCALE GENOMIC DNA]</scope>
    <source>
        <strain evidence="2 3">2980</strain>
    </source>
</reference>
<feature type="domain" description="AB hydrolase-1" evidence="1">
    <location>
        <begin position="27"/>
        <end position="138"/>
    </location>
</feature>
<dbReference type="EMBL" id="JAVDUM010000002">
    <property type="protein sequence ID" value="MDR6866177.1"/>
    <property type="molecule type" value="Genomic_DNA"/>
</dbReference>
<evidence type="ECO:0000313" key="2">
    <source>
        <dbReference type="EMBL" id="MDR6866177.1"/>
    </source>
</evidence>
<dbReference type="RefSeq" id="WP_310017714.1">
    <property type="nucleotide sequence ID" value="NZ_JAVDUM010000002.1"/>
</dbReference>
<evidence type="ECO:0000259" key="1">
    <source>
        <dbReference type="Pfam" id="PF00561"/>
    </source>
</evidence>
<dbReference type="Proteomes" id="UP001259347">
    <property type="component" value="Unassembled WGS sequence"/>
</dbReference>